<keyword evidence="2" id="KW-0812">Transmembrane</keyword>
<dbReference type="AlphaFoldDB" id="A0A1M6RM41"/>
<evidence type="ECO:0008006" key="5">
    <source>
        <dbReference type="Google" id="ProtNLM"/>
    </source>
</evidence>
<feature type="transmembrane region" description="Helical" evidence="2">
    <location>
        <begin position="55"/>
        <end position="76"/>
    </location>
</feature>
<proteinExistence type="predicted"/>
<organism evidence="3 4">
    <name type="scientific">Muricoccus roseus</name>
    <dbReference type="NCBI Taxonomy" id="198092"/>
    <lineage>
        <taxon>Bacteria</taxon>
        <taxon>Pseudomonadati</taxon>
        <taxon>Pseudomonadota</taxon>
        <taxon>Alphaproteobacteria</taxon>
        <taxon>Acetobacterales</taxon>
        <taxon>Roseomonadaceae</taxon>
        <taxon>Muricoccus</taxon>
    </lineage>
</organism>
<evidence type="ECO:0000313" key="4">
    <source>
        <dbReference type="Proteomes" id="UP000184387"/>
    </source>
</evidence>
<gene>
    <name evidence="3" type="ORF">SAMN02745194_04723</name>
</gene>
<feature type="transmembrane region" description="Helical" evidence="2">
    <location>
        <begin position="30"/>
        <end position="49"/>
    </location>
</feature>
<keyword evidence="2" id="KW-1133">Transmembrane helix</keyword>
<accession>A0A1M6RM41</accession>
<dbReference type="RefSeq" id="WP_175562728.1">
    <property type="nucleotide sequence ID" value="NZ_FQZF01000044.1"/>
</dbReference>
<protein>
    <recommendedName>
        <fullName evidence="5">DUF2933 domain-containing protein</fullName>
    </recommendedName>
</protein>
<keyword evidence="2" id="KW-0472">Membrane</keyword>
<feature type="region of interest" description="Disordered" evidence="1">
    <location>
        <begin position="79"/>
        <end position="113"/>
    </location>
</feature>
<keyword evidence="4" id="KW-1185">Reference proteome</keyword>
<evidence type="ECO:0000256" key="1">
    <source>
        <dbReference type="SAM" id="MobiDB-lite"/>
    </source>
</evidence>
<dbReference type="Proteomes" id="UP000184387">
    <property type="component" value="Unassembled WGS sequence"/>
</dbReference>
<dbReference type="EMBL" id="FQZF01000044">
    <property type="protein sequence ID" value="SHK33499.1"/>
    <property type="molecule type" value="Genomic_DNA"/>
</dbReference>
<name>A0A1M6RM41_9PROT</name>
<evidence type="ECO:0000313" key="3">
    <source>
        <dbReference type="EMBL" id="SHK33499.1"/>
    </source>
</evidence>
<reference evidence="3 4" key="1">
    <citation type="submission" date="2016-11" db="EMBL/GenBank/DDBJ databases">
        <authorList>
            <person name="Jaros S."/>
            <person name="Januszkiewicz K."/>
            <person name="Wedrychowicz H."/>
        </authorList>
    </citation>
    <scope>NUCLEOTIDE SEQUENCE [LARGE SCALE GENOMIC DNA]</scope>
    <source>
        <strain evidence="3 4">DSM 14916</strain>
    </source>
</reference>
<evidence type="ECO:0000256" key="2">
    <source>
        <dbReference type="SAM" id="Phobius"/>
    </source>
</evidence>
<sequence>MTIQSDLTQARAPISGIGGRLRPALRGRRALVLLGLAAVAAGVSWQWTWLTATGVAPILVSVAPCIVMCALGLCMAGKSGRSCHASEPQVKAGSTASASKAMGRPREVAAAES</sequence>
<feature type="compositionally biased region" description="Basic and acidic residues" evidence="1">
    <location>
        <begin position="104"/>
        <end position="113"/>
    </location>
</feature>
<dbReference type="STRING" id="198092.SAMN02745194_04723"/>